<dbReference type="AlphaFoldDB" id="A0A0E9UBR7"/>
<reference evidence="1" key="1">
    <citation type="submission" date="2014-11" db="EMBL/GenBank/DDBJ databases">
        <authorList>
            <person name="Amaro Gonzalez C."/>
        </authorList>
    </citation>
    <scope>NUCLEOTIDE SEQUENCE</scope>
</reference>
<evidence type="ECO:0000313" key="1">
    <source>
        <dbReference type="EMBL" id="JAH63182.1"/>
    </source>
</evidence>
<sequence length="26" mass="2808">MSVTFVFSTSDPSGLACLLLFSQDNQ</sequence>
<reference evidence="1" key="2">
    <citation type="journal article" date="2015" name="Fish Shellfish Immunol.">
        <title>Early steps in the European eel (Anguilla anguilla)-Vibrio vulnificus interaction in the gills: Role of the RtxA13 toxin.</title>
        <authorList>
            <person name="Callol A."/>
            <person name="Pajuelo D."/>
            <person name="Ebbesson L."/>
            <person name="Teles M."/>
            <person name="MacKenzie S."/>
            <person name="Amaro C."/>
        </authorList>
    </citation>
    <scope>NUCLEOTIDE SEQUENCE</scope>
</reference>
<name>A0A0E9UBR7_ANGAN</name>
<organism evidence="1">
    <name type="scientific">Anguilla anguilla</name>
    <name type="common">European freshwater eel</name>
    <name type="synonym">Muraena anguilla</name>
    <dbReference type="NCBI Taxonomy" id="7936"/>
    <lineage>
        <taxon>Eukaryota</taxon>
        <taxon>Metazoa</taxon>
        <taxon>Chordata</taxon>
        <taxon>Craniata</taxon>
        <taxon>Vertebrata</taxon>
        <taxon>Euteleostomi</taxon>
        <taxon>Actinopterygii</taxon>
        <taxon>Neopterygii</taxon>
        <taxon>Teleostei</taxon>
        <taxon>Anguilliformes</taxon>
        <taxon>Anguillidae</taxon>
        <taxon>Anguilla</taxon>
    </lineage>
</organism>
<accession>A0A0E9UBR7</accession>
<dbReference type="EMBL" id="GBXM01045395">
    <property type="protein sequence ID" value="JAH63182.1"/>
    <property type="molecule type" value="Transcribed_RNA"/>
</dbReference>
<proteinExistence type="predicted"/>
<protein>
    <submittedName>
        <fullName evidence="1">Uncharacterized protein</fullName>
    </submittedName>
</protein>